<dbReference type="PANTHER" id="PTHR15099:SF2">
    <property type="entry name" value="TRANSMEMBRANE PROTEIN 11, MITOCHONDRIAL"/>
    <property type="match status" value="1"/>
</dbReference>
<dbReference type="GO" id="GO:0007007">
    <property type="term" value="P:inner mitochondrial membrane organization"/>
    <property type="evidence" value="ECO:0007669"/>
    <property type="project" value="TreeGrafter"/>
</dbReference>
<evidence type="ECO:0000313" key="10">
    <source>
        <dbReference type="Proteomes" id="UP000504606"/>
    </source>
</evidence>
<comment type="function">
    <text evidence="1">Plays a role in mitochondrial morphogenesis.</text>
</comment>
<dbReference type="AlphaFoldDB" id="A0A6J1T5J2"/>
<evidence type="ECO:0000313" key="11">
    <source>
        <dbReference type="RefSeq" id="XP_026288854.2"/>
    </source>
</evidence>
<keyword evidence="4 9" id="KW-0812">Transmembrane</keyword>
<dbReference type="GO" id="GO:0005743">
    <property type="term" value="C:mitochondrial inner membrane"/>
    <property type="evidence" value="ECO:0007669"/>
    <property type="project" value="UniProtKB-SubCell"/>
</dbReference>
<accession>A0A6J1T5J2</accession>
<dbReference type="Pfam" id="PF14972">
    <property type="entry name" value="Mito_morph_reg"/>
    <property type="match status" value="1"/>
</dbReference>
<organism evidence="10 11">
    <name type="scientific">Frankliniella occidentalis</name>
    <name type="common">Western flower thrips</name>
    <name type="synonym">Euthrips occidentalis</name>
    <dbReference type="NCBI Taxonomy" id="133901"/>
    <lineage>
        <taxon>Eukaryota</taxon>
        <taxon>Metazoa</taxon>
        <taxon>Ecdysozoa</taxon>
        <taxon>Arthropoda</taxon>
        <taxon>Hexapoda</taxon>
        <taxon>Insecta</taxon>
        <taxon>Pterygota</taxon>
        <taxon>Neoptera</taxon>
        <taxon>Paraneoptera</taxon>
        <taxon>Thysanoptera</taxon>
        <taxon>Terebrantia</taxon>
        <taxon>Thripoidea</taxon>
        <taxon>Thripidae</taxon>
        <taxon>Frankliniella</taxon>
    </lineage>
</organism>
<keyword evidence="7" id="KW-0496">Mitochondrion</keyword>
<comment type="similarity">
    <text evidence="3">Belongs to the TMEM11 family.</text>
</comment>
<sequence>MVDAREYSLSSSRLPTTGDVAIIHEVYDSENAQWKFENELELALDRGYKIIVIEPSRLGDETARWIAFGNCLHKTAIISGLSAVCTGLIWERPLVCTPLGVLSLLCSGLYTVSWQFDPCCKYQVERNHQNLPKMPILQSVSSTSPVVLVRRDDSRRKILHSSVSVVAALFCIWRIYSSYK</sequence>
<keyword evidence="6 9" id="KW-1133">Transmembrane helix</keyword>
<dbReference type="InterPro" id="IPR026120">
    <property type="entry name" value="TMEM11"/>
</dbReference>
<evidence type="ECO:0000256" key="4">
    <source>
        <dbReference type="ARBA" id="ARBA00022692"/>
    </source>
</evidence>
<dbReference type="CTD" id="3772100"/>
<gene>
    <name evidence="11" type="primary">LOC113213859</name>
</gene>
<dbReference type="OrthoDB" id="9970856at2759"/>
<dbReference type="RefSeq" id="XP_026288854.2">
    <property type="nucleotide sequence ID" value="XM_026433069.2"/>
</dbReference>
<dbReference type="PANTHER" id="PTHR15099">
    <property type="entry name" value="PROTEIN PM1"/>
    <property type="match status" value="1"/>
</dbReference>
<keyword evidence="10" id="KW-1185">Reference proteome</keyword>
<protein>
    <submittedName>
        <fullName evidence="11">Transmembrane protein 11-A, mitochondrial</fullName>
    </submittedName>
</protein>
<evidence type="ECO:0000256" key="3">
    <source>
        <dbReference type="ARBA" id="ARBA00006060"/>
    </source>
</evidence>
<reference evidence="11" key="2">
    <citation type="submission" date="2025-08" db="UniProtKB">
        <authorList>
            <consortium name="RefSeq"/>
        </authorList>
    </citation>
    <scope>IDENTIFICATION</scope>
    <source>
        <tissue evidence="11">Whole organism</tissue>
    </source>
</reference>
<keyword evidence="5" id="KW-0999">Mitochondrion inner membrane</keyword>
<evidence type="ECO:0000256" key="7">
    <source>
        <dbReference type="ARBA" id="ARBA00023128"/>
    </source>
</evidence>
<evidence type="ECO:0000256" key="1">
    <source>
        <dbReference type="ARBA" id="ARBA00002812"/>
    </source>
</evidence>
<dbReference type="GeneID" id="113213859"/>
<proteinExistence type="inferred from homology"/>
<comment type="subcellular location">
    <subcellularLocation>
        <location evidence="2">Mitochondrion inner membrane</location>
        <topology evidence="2">Multi-pass membrane protein</topology>
    </subcellularLocation>
</comment>
<evidence type="ECO:0000256" key="5">
    <source>
        <dbReference type="ARBA" id="ARBA00022792"/>
    </source>
</evidence>
<dbReference type="Proteomes" id="UP000504606">
    <property type="component" value="Unplaced"/>
</dbReference>
<evidence type="ECO:0000256" key="8">
    <source>
        <dbReference type="ARBA" id="ARBA00023136"/>
    </source>
</evidence>
<reference evidence="11" key="1">
    <citation type="journal article" date="2018" name="Proc. Natl. Acad. Sci. U.S.A.">
        <title>Phylogenomics and the evolution of hemipteroid insects.</title>
        <authorList>
            <person name="Johnson K.P."/>
            <person name="Dietrich C.H."/>
            <person name="Friedrich F."/>
            <person name="Beutel R.G."/>
            <person name="Wipfler B."/>
            <person name="Peters R.S."/>
            <person name="Allen J.M."/>
            <person name="Petersen M."/>
            <person name="Donath A."/>
            <person name="Walden K.K."/>
            <person name="Kozlov A.M."/>
            <person name="Podsiadlowski L."/>
            <person name="Mayer C."/>
            <person name="Meusemann K."/>
            <person name="Vasilikopoulos A."/>
            <person name="Waterhouse R.M."/>
            <person name="Cameron S.L."/>
            <person name="Weirauch C."/>
            <person name="Swanson D.R."/>
            <person name="Percy D.M."/>
            <person name="Hardy N.B."/>
            <person name="Terry I."/>
            <person name="Liu S."/>
            <person name="Zhou X."/>
            <person name="Misof B."/>
            <person name="Robertson H.M."/>
            <person name="Yoshizawa K."/>
        </authorList>
    </citation>
    <scope>NUCLEOTIDE SEQUENCE</scope>
    <source>
        <tissue evidence="11">Whole organism</tissue>
    </source>
</reference>
<dbReference type="KEGG" id="foc:113213859"/>
<name>A0A6J1T5J2_FRAOC</name>
<evidence type="ECO:0000256" key="2">
    <source>
        <dbReference type="ARBA" id="ARBA00004448"/>
    </source>
</evidence>
<keyword evidence="8 9" id="KW-0472">Membrane</keyword>
<evidence type="ECO:0000256" key="6">
    <source>
        <dbReference type="ARBA" id="ARBA00022989"/>
    </source>
</evidence>
<feature type="transmembrane region" description="Helical" evidence="9">
    <location>
        <begin position="158"/>
        <end position="176"/>
    </location>
</feature>
<evidence type="ECO:0000256" key="9">
    <source>
        <dbReference type="SAM" id="Phobius"/>
    </source>
</evidence>